<evidence type="ECO:0000259" key="2">
    <source>
        <dbReference type="Pfam" id="PF20736"/>
    </source>
</evidence>
<dbReference type="OrthoDB" id="9757939at2"/>
<feature type="domain" description="Non-reducing end beta-L-arabinofuranosidase-like GH127 catalytic" evidence="1">
    <location>
        <begin position="53"/>
        <end position="386"/>
    </location>
</feature>
<evidence type="ECO:0008006" key="6">
    <source>
        <dbReference type="Google" id="ProtNLM"/>
    </source>
</evidence>
<gene>
    <name evidence="4" type="ORF">E4L96_16150</name>
</gene>
<feature type="domain" description="Non-reducing end beta-L-arabinofuranosidase-like GH127 middle" evidence="2">
    <location>
        <begin position="402"/>
        <end position="496"/>
    </location>
</feature>
<comment type="caution">
    <text evidence="4">The sequence shown here is derived from an EMBL/GenBank/DDBJ whole genome shotgun (WGS) entry which is preliminary data.</text>
</comment>
<dbReference type="SUPFAM" id="SSF48208">
    <property type="entry name" value="Six-hairpin glycosidases"/>
    <property type="match status" value="1"/>
</dbReference>
<reference evidence="4 5" key="1">
    <citation type="submission" date="2019-03" db="EMBL/GenBank/DDBJ databases">
        <title>Draft Genome Sequence of Massilia arenosa sp. nov., a Novel Massilia Species Isolated from a Sandy-loam Maize Soil.</title>
        <authorList>
            <person name="Raths R."/>
            <person name="Peta V."/>
            <person name="Bucking H."/>
        </authorList>
    </citation>
    <scope>NUCLEOTIDE SEQUENCE [LARGE SCALE GENOMIC DNA]</scope>
    <source>
        <strain evidence="4 5">MC02</strain>
    </source>
</reference>
<feature type="domain" description="Non-reducing end beta-L-arabinofuranosidase-like GH127 C-terminal" evidence="3">
    <location>
        <begin position="527"/>
        <end position="601"/>
    </location>
</feature>
<dbReference type="AlphaFoldDB" id="A0A4Y9SA19"/>
<dbReference type="RefSeq" id="WP_135208245.1">
    <property type="nucleotide sequence ID" value="NZ_SPVF01000208.1"/>
</dbReference>
<evidence type="ECO:0000259" key="1">
    <source>
        <dbReference type="Pfam" id="PF07944"/>
    </source>
</evidence>
<evidence type="ECO:0000313" key="5">
    <source>
        <dbReference type="Proteomes" id="UP000298438"/>
    </source>
</evidence>
<keyword evidence="5" id="KW-1185">Reference proteome</keyword>
<protein>
    <recommendedName>
        <fullName evidence="6">Glycoside hydrolase family 127 protein</fullName>
    </recommendedName>
</protein>
<evidence type="ECO:0000259" key="3">
    <source>
        <dbReference type="Pfam" id="PF20737"/>
    </source>
</evidence>
<evidence type="ECO:0000313" key="4">
    <source>
        <dbReference type="EMBL" id="TFW16575.1"/>
    </source>
</evidence>
<proteinExistence type="predicted"/>
<dbReference type="Gene3D" id="1.50.10.20">
    <property type="match status" value="1"/>
</dbReference>
<dbReference type="Pfam" id="PF07944">
    <property type="entry name" value="Beta-AFase-like_GH127_cat"/>
    <property type="match status" value="1"/>
</dbReference>
<name>A0A4Y9SA19_9BURK</name>
<dbReference type="PANTHER" id="PTHR43465">
    <property type="entry name" value="DUF1680 DOMAIN PROTEIN (AFU_ORTHOLOGUE AFUA_1G08910)"/>
    <property type="match status" value="1"/>
</dbReference>
<dbReference type="GO" id="GO:0005975">
    <property type="term" value="P:carbohydrate metabolic process"/>
    <property type="evidence" value="ECO:0007669"/>
    <property type="project" value="InterPro"/>
</dbReference>
<dbReference type="PANTHER" id="PTHR43465:SF2">
    <property type="entry name" value="DUF1680 DOMAIN PROTEIN (AFU_ORTHOLOGUE AFUA_1G08910)"/>
    <property type="match status" value="1"/>
</dbReference>
<dbReference type="InterPro" id="IPR049174">
    <property type="entry name" value="Beta-AFase-like"/>
</dbReference>
<dbReference type="EMBL" id="SPVF01000208">
    <property type="protein sequence ID" value="TFW16575.1"/>
    <property type="molecule type" value="Genomic_DNA"/>
</dbReference>
<dbReference type="Proteomes" id="UP000298438">
    <property type="component" value="Unassembled WGS sequence"/>
</dbReference>
<dbReference type="Pfam" id="PF20737">
    <property type="entry name" value="Glyco_hydro127C"/>
    <property type="match status" value="1"/>
</dbReference>
<dbReference type="InterPro" id="IPR012878">
    <property type="entry name" value="Beta-AFase-like_GH127_cat"/>
</dbReference>
<dbReference type="InterPro" id="IPR049046">
    <property type="entry name" value="Beta-AFase-like_GH127_middle"/>
</dbReference>
<organism evidence="4 5">
    <name type="scientific">Zemynaea arenosa</name>
    <dbReference type="NCBI Taxonomy" id="2561931"/>
    <lineage>
        <taxon>Bacteria</taxon>
        <taxon>Pseudomonadati</taxon>
        <taxon>Pseudomonadota</taxon>
        <taxon>Betaproteobacteria</taxon>
        <taxon>Burkholderiales</taxon>
        <taxon>Oxalobacteraceae</taxon>
        <taxon>Telluria group</taxon>
        <taxon>Zemynaea</taxon>
    </lineage>
</organism>
<dbReference type="InterPro" id="IPR008928">
    <property type="entry name" value="6-hairpin_glycosidase_sf"/>
</dbReference>
<accession>A0A4Y9SA19</accession>
<dbReference type="Pfam" id="PF20736">
    <property type="entry name" value="Glyco_hydro127M"/>
    <property type="match status" value="1"/>
</dbReference>
<dbReference type="InterPro" id="IPR049049">
    <property type="entry name" value="Beta-AFase-like_GH127_C"/>
</dbReference>
<sequence>MTETTFPAPAQVRLYGLLGDALAANLKGRLTHFITDEHSPSIELFGHDHKCCNHEGDWYGEHAGKWLTAAARAANRSRDPELTRNLLRVADFLVAQQEPDGYLGTYAPERRFTIPQDPPQRTWDGAPSKRTWDIWTHSYLILGMLEVYKFFPEPRYLECAKRIADLCLHALTKGGIDITHLGNHHGMSATCLLDPAADLYLATRDPKYLQLAELVLAQANARKELELLPRALSGVDASEIATGKAYQLCWNMVGLAKLHRATGKPEYLTAVQNVWKSIHAYHLSLGGGPWGGIAHRSREVFNWHGWFDPRGYIETCSTFSWLQLNRELLAITGEAQYAEEIERAAYNDLLGAQAPDGENWCYYIYPNGKRLYTTYWRCCKSSGSMALEELTSVAYAVRGTEVQVNLYGPSEAALDTPAGQVQLTQSTEYPFDGTVRIVVDGDARLYTLALRIPSWARNVKAAVNDTLAPVSVDADGYLRIAREWMANDVVVLELPLEPVLHRRVNQNTQESLAPDGSPVAQQVMRYEYVAITRGPLVYATELIDGFKTDETIRLPEAVALSVGPSPDGYAGPAITLDLGYRAPLTYTPYFEAGGRRDGTWRLTWLQLAPPL</sequence>